<feature type="non-terminal residue" evidence="2">
    <location>
        <position position="84"/>
    </location>
</feature>
<name>A0ABT5IIR9_9CAUL</name>
<evidence type="ECO:0000256" key="1">
    <source>
        <dbReference type="SAM" id="SignalP"/>
    </source>
</evidence>
<keyword evidence="1" id="KW-0732">Signal</keyword>
<accession>A0ABT5IIR9</accession>
<feature type="chain" id="PRO_5045800641" description="Beta-galactosidase" evidence="1">
    <location>
        <begin position="28"/>
        <end position="84"/>
    </location>
</feature>
<proteinExistence type="predicted"/>
<dbReference type="Gene3D" id="2.60.120.260">
    <property type="entry name" value="Galactose-binding domain-like"/>
    <property type="match status" value="1"/>
</dbReference>
<evidence type="ECO:0008006" key="4">
    <source>
        <dbReference type="Google" id="ProtNLM"/>
    </source>
</evidence>
<sequence length="84" mass="9137">MSQSLRKMVMGSVAAGVLLGLAAPVLAQTAPVAEWEQPEVVGVNREPMKATFFNFESRDLALKGDTSASKRFLSLDGTWDFKFS</sequence>
<dbReference type="RefSeq" id="WP_272742730.1">
    <property type="nucleotide sequence ID" value="NZ_JAQQKW010000016.1"/>
</dbReference>
<gene>
    <name evidence="2" type="ORF">PQU94_17570</name>
</gene>
<evidence type="ECO:0000313" key="2">
    <source>
        <dbReference type="EMBL" id="MDC7696089.1"/>
    </source>
</evidence>
<keyword evidence="3" id="KW-1185">Reference proteome</keyword>
<organism evidence="2 3">
    <name type="scientific">Asticcacaulis currens</name>
    <dbReference type="NCBI Taxonomy" id="2984210"/>
    <lineage>
        <taxon>Bacteria</taxon>
        <taxon>Pseudomonadati</taxon>
        <taxon>Pseudomonadota</taxon>
        <taxon>Alphaproteobacteria</taxon>
        <taxon>Caulobacterales</taxon>
        <taxon>Caulobacteraceae</taxon>
        <taxon>Asticcacaulis</taxon>
    </lineage>
</organism>
<feature type="signal peptide" evidence="1">
    <location>
        <begin position="1"/>
        <end position="27"/>
    </location>
</feature>
<evidence type="ECO:0000313" key="3">
    <source>
        <dbReference type="Proteomes" id="UP001216595"/>
    </source>
</evidence>
<protein>
    <recommendedName>
        <fullName evidence="4">Beta-galactosidase</fullName>
    </recommendedName>
</protein>
<reference evidence="2 3" key="1">
    <citation type="submission" date="2023-01" db="EMBL/GenBank/DDBJ databases">
        <title>Novel species of the genus Asticcacaulis isolated from rivers.</title>
        <authorList>
            <person name="Lu H."/>
        </authorList>
    </citation>
    <scope>NUCLEOTIDE SEQUENCE [LARGE SCALE GENOMIC DNA]</scope>
    <source>
        <strain evidence="2 3">DXS10W</strain>
    </source>
</reference>
<comment type="caution">
    <text evidence="2">The sequence shown here is derived from an EMBL/GenBank/DDBJ whole genome shotgun (WGS) entry which is preliminary data.</text>
</comment>
<dbReference type="EMBL" id="JAQQKW010000016">
    <property type="protein sequence ID" value="MDC7696089.1"/>
    <property type="molecule type" value="Genomic_DNA"/>
</dbReference>
<dbReference type="Proteomes" id="UP001216595">
    <property type="component" value="Unassembled WGS sequence"/>
</dbReference>